<evidence type="ECO:0000313" key="3">
    <source>
        <dbReference type="Proteomes" id="UP000032180"/>
    </source>
</evidence>
<dbReference type="EnsemblPlants" id="LPERR01G24880.1">
    <property type="protein sequence ID" value="LPERR01G24880.1"/>
    <property type="gene ID" value="LPERR01G24880"/>
</dbReference>
<evidence type="ECO:0000313" key="2">
    <source>
        <dbReference type="EnsemblPlants" id="LPERR01G24880.1"/>
    </source>
</evidence>
<reference evidence="2" key="3">
    <citation type="submission" date="2015-04" db="UniProtKB">
        <authorList>
            <consortium name="EnsemblPlants"/>
        </authorList>
    </citation>
    <scope>IDENTIFICATION</scope>
</reference>
<reference evidence="2 3" key="1">
    <citation type="submission" date="2012-08" db="EMBL/GenBank/DDBJ databases">
        <title>Oryza genome evolution.</title>
        <authorList>
            <person name="Wing R.A."/>
        </authorList>
    </citation>
    <scope>NUCLEOTIDE SEQUENCE</scope>
</reference>
<sequence>MVVSKDNHAVMAVTYAIAGFNVGVLVLWAYLIGKYGRQECHLPVSNNSSPGGKIAPLLQRSVSYTTQLRINILSL</sequence>
<keyword evidence="1" id="KW-0472">Membrane</keyword>
<keyword evidence="1" id="KW-0812">Transmembrane</keyword>
<feature type="transmembrane region" description="Helical" evidence="1">
    <location>
        <begin position="12"/>
        <end position="32"/>
    </location>
</feature>
<dbReference type="HOGENOM" id="CLU_2674650_0_0_1"/>
<accession>A0A0D9V500</accession>
<proteinExistence type="predicted"/>
<organism evidence="2 3">
    <name type="scientific">Leersia perrieri</name>
    <dbReference type="NCBI Taxonomy" id="77586"/>
    <lineage>
        <taxon>Eukaryota</taxon>
        <taxon>Viridiplantae</taxon>
        <taxon>Streptophyta</taxon>
        <taxon>Embryophyta</taxon>
        <taxon>Tracheophyta</taxon>
        <taxon>Spermatophyta</taxon>
        <taxon>Magnoliopsida</taxon>
        <taxon>Liliopsida</taxon>
        <taxon>Poales</taxon>
        <taxon>Poaceae</taxon>
        <taxon>BOP clade</taxon>
        <taxon>Oryzoideae</taxon>
        <taxon>Oryzeae</taxon>
        <taxon>Oryzinae</taxon>
        <taxon>Leersia</taxon>
    </lineage>
</organism>
<dbReference type="Gramene" id="LPERR01G24880.1">
    <property type="protein sequence ID" value="LPERR01G24880.1"/>
    <property type="gene ID" value="LPERR01G24880"/>
</dbReference>
<protein>
    <submittedName>
        <fullName evidence="2">Uncharacterized protein</fullName>
    </submittedName>
</protein>
<dbReference type="Proteomes" id="UP000032180">
    <property type="component" value="Chromosome 1"/>
</dbReference>
<reference evidence="3" key="2">
    <citation type="submission" date="2013-12" db="EMBL/GenBank/DDBJ databases">
        <authorList>
            <person name="Yu Y."/>
            <person name="Lee S."/>
            <person name="de Baynast K."/>
            <person name="Wissotski M."/>
            <person name="Liu L."/>
            <person name="Talag J."/>
            <person name="Goicoechea J."/>
            <person name="Angelova A."/>
            <person name="Jetty R."/>
            <person name="Kudrna D."/>
            <person name="Golser W."/>
            <person name="Rivera L."/>
            <person name="Zhang J."/>
            <person name="Wing R."/>
        </authorList>
    </citation>
    <scope>NUCLEOTIDE SEQUENCE</scope>
</reference>
<keyword evidence="3" id="KW-1185">Reference proteome</keyword>
<name>A0A0D9V500_9ORYZ</name>
<keyword evidence="1" id="KW-1133">Transmembrane helix</keyword>
<dbReference type="AlphaFoldDB" id="A0A0D9V500"/>
<evidence type="ECO:0000256" key="1">
    <source>
        <dbReference type="SAM" id="Phobius"/>
    </source>
</evidence>